<dbReference type="EnsemblPlants" id="PGSC0003DMT400087434">
    <property type="protein sequence ID" value="PGSC0003DMT400087434"/>
    <property type="gene ID" value="PGSC0003DMG400037005"/>
</dbReference>
<accession>M1DDU3</accession>
<keyword evidence="3" id="KW-1185">Reference proteome</keyword>
<dbReference type="InParanoid" id="M1DDU3"/>
<dbReference type="PaxDb" id="4113-PGSC0003DMT400087434"/>
<evidence type="ECO:0000256" key="1">
    <source>
        <dbReference type="SAM" id="MobiDB-lite"/>
    </source>
</evidence>
<feature type="region of interest" description="Disordered" evidence="1">
    <location>
        <begin position="1"/>
        <end position="34"/>
    </location>
</feature>
<organism evidence="2 3">
    <name type="scientific">Solanum tuberosum</name>
    <name type="common">Potato</name>
    <dbReference type="NCBI Taxonomy" id="4113"/>
    <lineage>
        <taxon>Eukaryota</taxon>
        <taxon>Viridiplantae</taxon>
        <taxon>Streptophyta</taxon>
        <taxon>Embryophyta</taxon>
        <taxon>Tracheophyta</taxon>
        <taxon>Spermatophyta</taxon>
        <taxon>Magnoliopsida</taxon>
        <taxon>eudicotyledons</taxon>
        <taxon>Gunneridae</taxon>
        <taxon>Pentapetalae</taxon>
        <taxon>asterids</taxon>
        <taxon>lamiids</taxon>
        <taxon>Solanales</taxon>
        <taxon>Solanaceae</taxon>
        <taxon>Solanoideae</taxon>
        <taxon>Solaneae</taxon>
        <taxon>Solanum</taxon>
    </lineage>
</organism>
<reference evidence="2" key="2">
    <citation type="submission" date="2015-06" db="UniProtKB">
        <authorList>
            <consortium name="EnsemblPlants"/>
        </authorList>
    </citation>
    <scope>IDENTIFICATION</scope>
    <source>
        <strain evidence="2">DM1-3 516 R44</strain>
    </source>
</reference>
<dbReference type="AlphaFoldDB" id="M1DDU3"/>
<reference evidence="3" key="1">
    <citation type="journal article" date="2011" name="Nature">
        <title>Genome sequence and analysis of the tuber crop potato.</title>
        <authorList>
            <consortium name="The Potato Genome Sequencing Consortium"/>
        </authorList>
    </citation>
    <scope>NUCLEOTIDE SEQUENCE [LARGE SCALE GENOMIC DNA]</scope>
    <source>
        <strain evidence="3">cv. DM1-3 516 R44</strain>
    </source>
</reference>
<sequence>MASPTVSSKKRISTSKQKASKKPHPLASGSLSPVDMQSQLKDSHCPVSSYLKVHKLSPLFTLSGLELFEEAVRLFYTNLRISPDSGELETLVLRNCIIVNELLFEDVFGTNFPGVISYMNGTLPEDFEVSLEGAKRAVAEPDSDSSCFGPLSLCFKNRILAHIVATTLISRIGSLSNISTRDVYILYCLLRKYCVVWFKEYMWESAEDTNASASLPYGLLISRILVDLSMFTPIVINASYDFRTFSSMGYVQVKDKWVKKDSFKARAETLKHTIFFADSTAILLQDNDELKTRLLTVERGLETLLDVVEKVFRLQKDTSTNVGKLRIAITGIKDEGISTVHRLIKQVGSLKSGVSSFNNDFAVTV</sequence>
<dbReference type="Gramene" id="PGSC0003DMT400087434">
    <property type="protein sequence ID" value="PGSC0003DMT400087434"/>
    <property type="gene ID" value="PGSC0003DMG400037005"/>
</dbReference>
<dbReference type="HOGENOM" id="CLU_046354_0_0_1"/>
<dbReference type="Proteomes" id="UP000011115">
    <property type="component" value="Unassembled WGS sequence"/>
</dbReference>
<evidence type="ECO:0000313" key="2">
    <source>
        <dbReference type="EnsemblPlants" id="PGSC0003DMT400087434"/>
    </source>
</evidence>
<proteinExistence type="predicted"/>
<feature type="compositionally biased region" description="Basic residues" evidence="1">
    <location>
        <begin position="8"/>
        <end position="24"/>
    </location>
</feature>
<dbReference type="eggNOG" id="ENOG502SUTF">
    <property type="taxonomic scope" value="Eukaryota"/>
</dbReference>
<protein>
    <submittedName>
        <fullName evidence="2">Uncharacterized protein</fullName>
    </submittedName>
</protein>
<name>M1DDU3_SOLTU</name>
<evidence type="ECO:0000313" key="3">
    <source>
        <dbReference type="Proteomes" id="UP000011115"/>
    </source>
</evidence>